<reference evidence="1" key="1">
    <citation type="submission" date="2019-08" db="EMBL/GenBank/DDBJ databases">
        <title>The improved chromosome-level genome for the pearl oyster Pinctada fucata martensii using PacBio sequencing and Hi-C.</title>
        <authorList>
            <person name="Zheng Z."/>
        </authorList>
    </citation>
    <scope>NUCLEOTIDE SEQUENCE</scope>
    <source>
        <strain evidence="1">ZZ-2019</strain>
        <tissue evidence="1">Adductor muscle</tissue>
    </source>
</reference>
<dbReference type="Proteomes" id="UP001186944">
    <property type="component" value="Unassembled WGS sequence"/>
</dbReference>
<keyword evidence="2" id="KW-1185">Reference proteome</keyword>
<dbReference type="AlphaFoldDB" id="A0AA89CAY6"/>
<gene>
    <name evidence="1" type="ORF">FSP39_015949</name>
</gene>
<dbReference type="EMBL" id="VSWD01000005">
    <property type="protein sequence ID" value="KAK3103037.1"/>
    <property type="molecule type" value="Genomic_DNA"/>
</dbReference>
<comment type="caution">
    <text evidence="1">The sequence shown here is derived from an EMBL/GenBank/DDBJ whole genome shotgun (WGS) entry which is preliminary data.</text>
</comment>
<sequence length="125" mass="14422">MENPEMASESSESMENNSQPFYEEIEVKMINKRELGRLQLKFVGNEGVDTDGTKAMRRKLIQTCIDFLKEKAESVWKNAEMSIYDSEFNAIVLRSGTARYSFVCYADEFGEPKITDVSQRRCEIL</sequence>
<name>A0AA89CAY6_PINIB</name>
<accession>A0AA89CAY6</accession>
<protein>
    <submittedName>
        <fullName evidence="1">Uncharacterized protein</fullName>
    </submittedName>
</protein>
<organism evidence="1 2">
    <name type="scientific">Pinctada imbricata</name>
    <name type="common">Atlantic pearl-oyster</name>
    <name type="synonym">Pinctada martensii</name>
    <dbReference type="NCBI Taxonomy" id="66713"/>
    <lineage>
        <taxon>Eukaryota</taxon>
        <taxon>Metazoa</taxon>
        <taxon>Spiralia</taxon>
        <taxon>Lophotrochozoa</taxon>
        <taxon>Mollusca</taxon>
        <taxon>Bivalvia</taxon>
        <taxon>Autobranchia</taxon>
        <taxon>Pteriomorphia</taxon>
        <taxon>Pterioida</taxon>
        <taxon>Pterioidea</taxon>
        <taxon>Pteriidae</taxon>
        <taxon>Pinctada</taxon>
    </lineage>
</organism>
<evidence type="ECO:0000313" key="1">
    <source>
        <dbReference type="EMBL" id="KAK3103037.1"/>
    </source>
</evidence>
<proteinExistence type="predicted"/>
<evidence type="ECO:0000313" key="2">
    <source>
        <dbReference type="Proteomes" id="UP001186944"/>
    </source>
</evidence>